<evidence type="ECO:0000313" key="3">
    <source>
        <dbReference type="EMBL" id="OCX14443.1"/>
    </source>
</evidence>
<dbReference type="InterPro" id="IPR014748">
    <property type="entry name" value="Enoyl-CoA_hydra_C"/>
</dbReference>
<evidence type="ECO:0000256" key="1">
    <source>
        <dbReference type="ARBA" id="ARBA00005254"/>
    </source>
</evidence>
<comment type="caution">
    <text evidence="3">The sequence shown here is derived from an EMBL/GenBank/DDBJ whole genome shotgun (WGS) entry which is preliminary data.</text>
</comment>
<dbReference type="InterPro" id="IPR029045">
    <property type="entry name" value="ClpP/crotonase-like_dom_sf"/>
</dbReference>
<dbReference type="GO" id="GO:0016829">
    <property type="term" value="F:lyase activity"/>
    <property type="evidence" value="ECO:0007669"/>
    <property type="project" value="UniProtKB-KW"/>
</dbReference>
<dbReference type="PANTHER" id="PTHR11941:SF54">
    <property type="entry name" value="ENOYL-COA HYDRATASE, MITOCHONDRIAL"/>
    <property type="match status" value="1"/>
</dbReference>
<dbReference type="CDD" id="cd06558">
    <property type="entry name" value="crotonase-like"/>
    <property type="match status" value="1"/>
</dbReference>
<evidence type="ECO:0000256" key="2">
    <source>
        <dbReference type="ARBA" id="ARBA00023239"/>
    </source>
</evidence>
<comment type="similarity">
    <text evidence="1">Belongs to the enoyl-CoA hydratase/isomerase family.</text>
</comment>
<sequence>MENEPLIVKVADNVASVRINRPRKKNAITFAMWQALAATFEALSADASVRAIILSSEGADFSAGADIAEFDTLRGGDNARHYEAANSAAFAAVRNARPPVIAALKGVCFGGGFGLAAAADLRVAAPDALFAVPAAKLGLAYPQDAMRDIVGAAGQQMARYLAFTGERIDARAALEAGLLLEIVAADELEPRAMAIATTIAANAPLSVQASKLAINAELSGDLADAERARAAGDLTFASTDYAEGRAAFKARRRPEFTGQ</sequence>
<dbReference type="STRING" id="1566387.QV13_18395"/>
<proteinExistence type="inferred from homology"/>
<protein>
    <submittedName>
        <fullName evidence="3">Enoyl-CoA hydratase</fullName>
    </submittedName>
</protein>
<dbReference type="InterPro" id="IPR001753">
    <property type="entry name" value="Enoyl-CoA_hydra/iso"/>
</dbReference>
<dbReference type="RefSeq" id="WP_024927652.1">
    <property type="nucleotide sequence ID" value="NZ_MDEO01000035.1"/>
</dbReference>
<organism evidence="3 4">
    <name type="scientific">Mesorhizobium hungaricum</name>
    <dbReference type="NCBI Taxonomy" id="1566387"/>
    <lineage>
        <taxon>Bacteria</taxon>
        <taxon>Pseudomonadati</taxon>
        <taxon>Pseudomonadota</taxon>
        <taxon>Alphaproteobacteria</taxon>
        <taxon>Hyphomicrobiales</taxon>
        <taxon>Phyllobacteriaceae</taxon>
        <taxon>Mesorhizobium</taxon>
    </lineage>
</organism>
<dbReference type="OrthoDB" id="9810797at2"/>
<accession>A0A1C2DID9</accession>
<dbReference type="AlphaFoldDB" id="A0A1C2DID9"/>
<dbReference type="Gene3D" id="3.90.226.10">
    <property type="entry name" value="2-enoyl-CoA Hydratase, Chain A, domain 1"/>
    <property type="match status" value="1"/>
</dbReference>
<name>A0A1C2DID9_9HYPH</name>
<dbReference type="PANTHER" id="PTHR11941">
    <property type="entry name" value="ENOYL-COA HYDRATASE-RELATED"/>
    <property type="match status" value="1"/>
</dbReference>
<dbReference type="Gene3D" id="1.10.12.10">
    <property type="entry name" value="Lyase 2-enoyl-coa Hydratase, Chain A, domain 2"/>
    <property type="match status" value="1"/>
</dbReference>
<dbReference type="SUPFAM" id="SSF52096">
    <property type="entry name" value="ClpP/crotonase"/>
    <property type="match status" value="1"/>
</dbReference>
<evidence type="ECO:0000313" key="4">
    <source>
        <dbReference type="Proteomes" id="UP000094412"/>
    </source>
</evidence>
<keyword evidence="4" id="KW-1185">Reference proteome</keyword>
<dbReference type="Proteomes" id="UP000094412">
    <property type="component" value="Unassembled WGS sequence"/>
</dbReference>
<reference evidence="3 4" key="1">
    <citation type="submission" date="2016-08" db="EMBL/GenBank/DDBJ databases">
        <title>Whole genome sequence of Mesorhizobium sp. strain UASWS1009 isolated from industrial sewage.</title>
        <authorList>
            <person name="Crovadore J."/>
            <person name="Calmin G."/>
            <person name="Chablais R."/>
            <person name="Cochard B."/>
            <person name="Lefort F."/>
        </authorList>
    </citation>
    <scope>NUCLEOTIDE SEQUENCE [LARGE SCALE GENOMIC DNA]</scope>
    <source>
        <strain evidence="3 4">UASWS1009</strain>
    </source>
</reference>
<dbReference type="Pfam" id="PF00378">
    <property type="entry name" value="ECH_1"/>
    <property type="match status" value="1"/>
</dbReference>
<dbReference type="EMBL" id="MDEO01000035">
    <property type="protein sequence ID" value="OCX14443.1"/>
    <property type="molecule type" value="Genomic_DNA"/>
</dbReference>
<gene>
    <name evidence="3" type="ORF">QV13_18395</name>
</gene>
<dbReference type="GO" id="GO:0006635">
    <property type="term" value="P:fatty acid beta-oxidation"/>
    <property type="evidence" value="ECO:0007669"/>
    <property type="project" value="TreeGrafter"/>
</dbReference>
<keyword evidence="2" id="KW-0456">Lyase</keyword>